<evidence type="ECO:0000256" key="5">
    <source>
        <dbReference type="ARBA" id="ARBA00022833"/>
    </source>
</evidence>
<dbReference type="GO" id="GO:0046872">
    <property type="term" value="F:metal ion binding"/>
    <property type="evidence" value="ECO:0007669"/>
    <property type="project" value="UniProtKB-KW"/>
</dbReference>
<dbReference type="EMBL" id="JAIZAY010000019">
    <property type="protein sequence ID" value="KAJ8024094.1"/>
    <property type="molecule type" value="Genomic_DNA"/>
</dbReference>
<evidence type="ECO:0000256" key="1">
    <source>
        <dbReference type="ARBA" id="ARBA00001947"/>
    </source>
</evidence>
<keyword evidence="6" id="KW-0482">Metalloprotease</keyword>
<evidence type="ECO:0000256" key="4">
    <source>
        <dbReference type="ARBA" id="ARBA00022801"/>
    </source>
</evidence>
<keyword evidence="3" id="KW-0479">Metal-binding</keyword>
<keyword evidence="5" id="KW-0862">Zinc</keyword>
<proteinExistence type="predicted"/>
<reference evidence="7" key="1">
    <citation type="submission" date="2021-10" db="EMBL/GenBank/DDBJ databases">
        <title>Tropical sea cucumber genome reveals ecological adaptation and Cuvierian tubules defense mechanism.</title>
        <authorList>
            <person name="Chen T."/>
        </authorList>
    </citation>
    <scope>NUCLEOTIDE SEQUENCE</scope>
    <source>
        <strain evidence="7">Nanhai2018</strain>
        <tissue evidence="7">Muscle</tissue>
    </source>
</reference>
<dbReference type="GO" id="GO:0008237">
    <property type="term" value="F:metallopeptidase activity"/>
    <property type="evidence" value="ECO:0007669"/>
    <property type="project" value="UniProtKB-KW"/>
</dbReference>
<dbReference type="PANTHER" id="PTHR15910">
    <property type="entry name" value="ARCHAEMETZINCIN"/>
    <property type="match status" value="1"/>
</dbReference>
<evidence type="ECO:0000256" key="2">
    <source>
        <dbReference type="ARBA" id="ARBA00022670"/>
    </source>
</evidence>
<dbReference type="AlphaFoldDB" id="A0A9Q1BG85"/>
<sequence length="342" mass="39954">MRIGCCFLNKRKRRLHYLVGDLEGYEDNVRCLFEISKYCSLQEDKGQMTLPHEDQLFIFLENAPFFGRQTYQMWRSMFDLPLPPFKKFDFSRPKAMHLLSLETFHIKDAKVNGIPFVEFIGSFLKTFFSGLNIHLVEQFSAEDFNPIHRKHPVTGKRQLLVSDFYGKMHEVTKLPKSDYILGLTWTDLYPKEELNFVLGEASYHHKCGVFSFGRFEPQTFEGQATSDNEDDTDLELDGEIVWKMLRVATHETCHLFGLQHCVFFHCAMNGSSSISEAITQPLFLCPVCLRKLQKFLGFDVLERYQDLLKMCGLLQVEYPSQSMSDAIHWLKECLQFLNSRKF</sequence>
<dbReference type="GO" id="GO:0006508">
    <property type="term" value="P:proteolysis"/>
    <property type="evidence" value="ECO:0007669"/>
    <property type="project" value="UniProtKB-KW"/>
</dbReference>
<organism evidence="7 8">
    <name type="scientific">Holothuria leucospilota</name>
    <name type="common">Black long sea cucumber</name>
    <name type="synonym">Mertensiothuria leucospilota</name>
    <dbReference type="NCBI Taxonomy" id="206669"/>
    <lineage>
        <taxon>Eukaryota</taxon>
        <taxon>Metazoa</taxon>
        <taxon>Echinodermata</taxon>
        <taxon>Eleutherozoa</taxon>
        <taxon>Echinozoa</taxon>
        <taxon>Holothuroidea</taxon>
        <taxon>Aspidochirotacea</taxon>
        <taxon>Aspidochirotida</taxon>
        <taxon>Holothuriidae</taxon>
        <taxon>Holothuria</taxon>
    </lineage>
</organism>
<evidence type="ECO:0000256" key="6">
    <source>
        <dbReference type="ARBA" id="ARBA00023049"/>
    </source>
</evidence>
<dbReference type="InterPro" id="IPR024079">
    <property type="entry name" value="MetalloPept_cat_dom_sf"/>
</dbReference>
<dbReference type="Gene3D" id="3.40.390.10">
    <property type="entry name" value="Collagenase (Catalytic Domain)"/>
    <property type="match status" value="1"/>
</dbReference>
<comment type="caution">
    <text evidence="7">The sequence shown here is derived from an EMBL/GenBank/DDBJ whole genome shotgun (WGS) entry which is preliminary data.</text>
</comment>
<keyword evidence="2" id="KW-0645">Protease</keyword>
<evidence type="ECO:0000313" key="8">
    <source>
        <dbReference type="Proteomes" id="UP001152320"/>
    </source>
</evidence>
<accession>A0A9Q1BG85</accession>
<comment type="cofactor">
    <cofactor evidence="1">
        <name>Zn(2+)</name>
        <dbReference type="ChEBI" id="CHEBI:29105"/>
    </cofactor>
</comment>
<name>A0A9Q1BG85_HOLLE</name>
<dbReference type="Proteomes" id="UP001152320">
    <property type="component" value="Chromosome 19"/>
</dbReference>
<keyword evidence="8" id="KW-1185">Reference proteome</keyword>
<protein>
    <submittedName>
        <fullName evidence="7">Archaemetzincin-2</fullName>
    </submittedName>
</protein>
<evidence type="ECO:0000313" key="7">
    <source>
        <dbReference type="EMBL" id="KAJ8024094.1"/>
    </source>
</evidence>
<dbReference type="CDD" id="cd11375">
    <property type="entry name" value="Peptidase_M54"/>
    <property type="match status" value="1"/>
</dbReference>
<dbReference type="Pfam" id="PF07998">
    <property type="entry name" value="Peptidase_M54"/>
    <property type="match status" value="1"/>
</dbReference>
<dbReference type="SUPFAM" id="SSF55486">
    <property type="entry name" value="Metalloproteases ('zincins'), catalytic domain"/>
    <property type="match status" value="1"/>
</dbReference>
<dbReference type="InterPro" id="IPR012962">
    <property type="entry name" value="Pept_M54_archaemetzincn"/>
</dbReference>
<keyword evidence="4" id="KW-0378">Hydrolase</keyword>
<dbReference type="OrthoDB" id="2365600at2759"/>
<dbReference type="PANTHER" id="PTHR15910:SF1">
    <property type="entry name" value="ARCHAEMETZINCIN-2"/>
    <property type="match status" value="1"/>
</dbReference>
<evidence type="ECO:0000256" key="3">
    <source>
        <dbReference type="ARBA" id="ARBA00022723"/>
    </source>
</evidence>
<gene>
    <name evidence="7" type="ORF">HOLleu_36722</name>
</gene>